<dbReference type="RefSeq" id="WP_324767699.1">
    <property type="nucleotide sequence ID" value="NZ_BAAATS010000016.1"/>
</dbReference>
<feature type="compositionally biased region" description="Low complexity" evidence="1">
    <location>
        <begin position="175"/>
        <end position="188"/>
    </location>
</feature>
<organism evidence="3 4">
    <name type="scientific">Streptomyces kunmingensis</name>
    <dbReference type="NCBI Taxonomy" id="68225"/>
    <lineage>
        <taxon>Bacteria</taxon>
        <taxon>Bacillati</taxon>
        <taxon>Actinomycetota</taxon>
        <taxon>Actinomycetes</taxon>
        <taxon>Kitasatosporales</taxon>
        <taxon>Streptomycetaceae</taxon>
        <taxon>Streptomyces</taxon>
    </lineage>
</organism>
<feature type="compositionally biased region" description="Low complexity" evidence="1">
    <location>
        <begin position="49"/>
        <end position="70"/>
    </location>
</feature>
<reference evidence="3 4" key="1">
    <citation type="submission" date="2022-10" db="EMBL/GenBank/DDBJ databases">
        <authorList>
            <person name="Xie J."/>
            <person name="Shen N."/>
        </authorList>
    </citation>
    <scope>NUCLEOTIDE SEQUENCE [LARGE SCALE GENOMIC DNA]</scope>
    <source>
        <strain evidence="3 4">DSM 41681</strain>
    </source>
</reference>
<feature type="region of interest" description="Disordered" evidence="1">
    <location>
        <begin position="141"/>
        <end position="203"/>
    </location>
</feature>
<dbReference type="Proteomes" id="UP001352223">
    <property type="component" value="Unassembled WGS sequence"/>
</dbReference>
<gene>
    <name evidence="3" type="ORF">OKJ48_10055</name>
</gene>
<evidence type="ECO:0000259" key="2">
    <source>
        <dbReference type="Pfam" id="PF03413"/>
    </source>
</evidence>
<dbReference type="Pfam" id="PF03413">
    <property type="entry name" value="PepSY"/>
    <property type="match status" value="2"/>
</dbReference>
<evidence type="ECO:0000313" key="3">
    <source>
        <dbReference type="EMBL" id="MEB3960583.1"/>
    </source>
</evidence>
<name>A0ABU6C7K2_9ACTN</name>
<dbReference type="EMBL" id="JAOZYB010000057">
    <property type="protein sequence ID" value="MEB3960583.1"/>
    <property type="molecule type" value="Genomic_DNA"/>
</dbReference>
<dbReference type="Gene3D" id="3.10.450.40">
    <property type="match status" value="2"/>
</dbReference>
<dbReference type="InterPro" id="IPR025711">
    <property type="entry name" value="PepSY"/>
</dbReference>
<protein>
    <submittedName>
        <fullName evidence="3">PepSY domain-containing protein</fullName>
    </submittedName>
</protein>
<evidence type="ECO:0000313" key="4">
    <source>
        <dbReference type="Proteomes" id="UP001352223"/>
    </source>
</evidence>
<feature type="domain" description="PepSY" evidence="2">
    <location>
        <begin position="88"/>
        <end position="143"/>
    </location>
</feature>
<feature type="region of interest" description="Disordered" evidence="1">
    <location>
        <begin position="40"/>
        <end position="85"/>
    </location>
</feature>
<evidence type="ECO:0000256" key="1">
    <source>
        <dbReference type="SAM" id="MobiDB-lite"/>
    </source>
</evidence>
<comment type="caution">
    <text evidence="3">The sequence shown here is derived from an EMBL/GenBank/DDBJ whole genome shotgun (WGS) entry which is preliminary data.</text>
</comment>
<accession>A0ABU6C7K2</accession>
<keyword evidence="4" id="KW-1185">Reference proteome</keyword>
<proteinExistence type="predicted"/>
<sequence length="234" mass="24322">MGTELDIYAPAPRRRAIPRRIALMCAVVAAGALIAGCGSDDDGAAQNGAASDSAPASTKASASTTPSASAGNLTEDQAERKDLVPKAKVGYDKAWDTAVKAVAGSKPVSIELKGPADKPSWSAKVAKEDGTEHTVRVDAVTGKAGQEQADADQDSDDKKELAGRLSKAKVTPQQAAKTATGRTKGTVTSVELDDTDQGGPQWSVDVVTTNDWNKTTYDIDATSGKVLRQHTDRD</sequence>
<feature type="domain" description="PepSY" evidence="2">
    <location>
        <begin position="169"/>
        <end position="229"/>
    </location>
</feature>